<evidence type="ECO:0000313" key="3">
    <source>
        <dbReference type="EMBL" id="CAD9086149.1"/>
    </source>
</evidence>
<dbReference type="SUPFAM" id="SSF52540">
    <property type="entry name" value="P-loop containing nucleoside triphosphate hydrolases"/>
    <property type="match status" value="1"/>
</dbReference>
<feature type="compositionally biased region" description="Polar residues" evidence="1">
    <location>
        <begin position="727"/>
        <end position="738"/>
    </location>
</feature>
<feature type="region of interest" description="Disordered" evidence="1">
    <location>
        <begin position="434"/>
        <end position="534"/>
    </location>
</feature>
<dbReference type="GO" id="GO:0003777">
    <property type="term" value="F:microtubule motor activity"/>
    <property type="evidence" value="ECO:0007669"/>
    <property type="project" value="InterPro"/>
</dbReference>
<feature type="compositionally biased region" description="Polar residues" evidence="1">
    <location>
        <begin position="434"/>
        <end position="448"/>
    </location>
</feature>
<dbReference type="Gene3D" id="3.40.850.10">
    <property type="entry name" value="Kinesin motor domain"/>
    <property type="match status" value="1"/>
</dbReference>
<gene>
    <name evidence="3" type="ORF">PCOS0759_LOCUS9403</name>
</gene>
<feature type="region of interest" description="Disordered" evidence="1">
    <location>
        <begin position="798"/>
        <end position="819"/>
    </location>
</feature>
<reference evidence="3" key="1">
    <citation type="submission" date="2021-01" db="EMBL/GenBank/DDBJ databases">
        <authorList>
            <person name="Corre E."/>
            <person name="Pelletier E."/>
            <person name="Niang G."/>
            <person name="Scheremetjew M."/>
            <person name="Finn R."/>
            <person name="Kale V."/>
            <person name="Holt S."/>
            <person name="Cochrane G."/>
            <person name="Meng A."/>
            <person name="Brown T."/>
            <person name="Cohen L."/>
        </authorList>
    </citation>
    <scope>NUCLEOTIDE SEQUENCE</scope>
    <source>
        <strain evidence="3">WS</strain>
    </source>
</reference>
<feature type="compositionally biased region" description="Polar residues" evidence="1">
    <location>
        <begin position="505"/>
        <end position="521"/>
    </location>
</feature>
<organism evidence="3">
    <name type="scientific">Percolomonas cosmopolitus</name>
    <dbReference type="NCBI Taxonomy" id="63605"/>
    <lineage>
        <taxon>Eukaryota</taxon>
        <taxon>Discoba</taxon>
        <taxon>Heterolobosea</taxon>
        <taxon>Tetramitia</taxon>
        <taxon>Eutetramitia</taxon>
        <taxon>Percolomonadidae</taxon>
        <taxon>Percolomonas</taxon>
    </lineage>
</organism>
<dbReference type="InterPro" id="IPR027417">
    <property type="entry name" value="P-loop_NTPase"/>
</dbReference>
<feature type="region of interest" description="Disordered" evidence="1">
    <location>
        <begin position="726"/>
        <end position="745"/>
    </location>
</feature>
<evidence type="ECO:0000259" key="2">
    <source>
        <dbReference type="SMART" id="SM00129"/>
    </source>
</evidence>
<dbReference type="EMBL" id="HBGD01011388">
    <property type="protein sequence ID" value="CAD9086149.1"/>
    <property type="molecule type" value="Transcribed_RNA"/>
</dbReference>
<name>A0A7S1KWE4_9EUKA</name>
<evidence type="ECO:0000256" key="1">
    <source>
        <dbReference type="SAM" id="MobiDB-lite"/>
    </source>
</evidence>
<dbReference type="GO" id="GO:0005524">
    <property type="term" value="F:ATP binding"/>
    <property type="evidence" value="ECO:0007669"/>
    <property type="project" value="InterPro"/>
</dbReference>
<feature type="compositionally biased region" description="Low complexity" evidence="1">
    <location>
        <begin position="474"/>
        <end position="494"/>
    </location>
</feature>
<accession>A0A7S1KWE4</accession>
<feature type="domain" description="Kinesin motor" evidence="2">
    <location>
        <begin position="3"/>
        <end position="387"/>
    </location>
</feature>
<dbReference type="SMART" id="SM00129">
    <property type="entry name" value="KISc"/>
    <property type="match status" value="1"/>
</dbReference>
<dbReference type="InterPro" id="IPR001752">
    <property type="entry name" value="Kinesin_motor_dom"/>
</dbReference>
<dbReference type="InterPro" id="IPR036961">
    <property type="entry name" value="Kinesin_motor_dom_sf"/>
</dbReference>
<sequence length="839" mass="94718">MPRCIVRITPNYKFNATTTSLDQQWEYNTAATAKYFYESTDPTSLTIYPSNVRYNGKSFHFDKIYDSVLSQYDFYSMEIRDYIGFLVHGVLNGSGSDNSMLNNSTSSRSTQSQVPQQKDVCILFLGDQSSGERFVLHGPPEHPGLIYRSLKDVFTMLEQKNEFEMMRSANSAAPNGSSMSSISISCYYIEPSTDNLIDAFDASVNQNQKRKRQTIRLRDHPKRGIIVEGVSRIPIDSPESGVNLLNQIYAQNASQFQSAHVIVTINVETTQGASHSLSGNKKGTTSSSISFFSLCCPHDNSGGMLPRNKQPSWVKNFKQCLDGLQNRTPSIAFHKSKPTSMMRDLLVGNRAGLVIHALSPNIESYKQMLWNMNLCQKLVDVSPKTKTQLASPIQFRQAPSQNDMNEFMDEHERHNAPSPMPQTMRMSHDQMSFSIPASGHYTNPNWSHNDAETESSRSLPVADTSSLGAGDANSHQSSQFLRRSSSSSHQQLGSVPKSFMARSAQGGTSSVYSSASKTPQRQHPLKRNQSKLSISTSFSQNTFQDPSLISSPTSSHNSVSTNNFLSAQDAELLSKYKKESSSLKSELEILKRLKLTHQRKITQLEEKLDEFRNQHQDAIRSMKKYAKKGGSGGSDKNGSFSQKDFDMYREVMEQAITRMKETQSKLETQNDALKRHINKKDQDLRKKDKELIKLTRTQEEMQVSMEQTQLEKSQLEKKLKAAEKRITSLNKHSSSNDTRVGKDKPMIPDGFTLLRSDKIQKYEEYIKETVEFNEKLRQEVLKQAQTLEMYRKRYGNLSSVSSNMHEGGDEDSEESLKKQLTISQNMLADALKQLAMSKQ</sequence>
<dbReference type="GO" id="GO:0008017">
    <property type="term" value="F:microtubule binding"/>
    <property type="evidence" value="ECO:0007669"/>
    <property type="project" value="InterPro"/>
</dbReference>
<dbReference type="GO" id="GO:0007018">
    <property type="term" value="P:microtubule-based movement"/>
    <property type="evidence" value="ECO:0007669"/>
    <property type="project" value="InterPro"/>
</dbReference>
<proteinExistence type="predicted"/>
<dbReference type="AlphaFoldDB" id="A0A7S1KWE4"/>
<dbReference type="Pfam" id="PF00225">
    <property type="entry name" value="Kinesin"/>
    <property type="match status" value="1"/>
</dbReference>
<protein>
    <recommendedName>
        <fullName evidence="2">Kinesin motor domain-containing protein</fullName>
    </recommendedName>
</protein>